<sequence>MSQDEIINIEKEKSNQPKSSKTFQITNLDKKLTKIGEGNIEINKNKINLTINSRTYNDLIYSNLSIKTHPTQQTIIYMTLTKGPKKPAFCGGHEKFIVNFETKDLLDEFLDDYEKCKSEKAPKSFTVKIVDSKLQHVAEDEIIVDDQSLSFQDSANEKSAITETKIAQHPSHVSILRATMESGKVILVDFQEEKQKNQFLNTFRHSFISQKKLRNSQSQLEFVSDENLPTQFQVDTTDRSFNATSSAVIIFTEDNMTLKTTNEVFEDLVNKNLHVQTNNEQPNCVKFIFTSKKKSFWKCSNLENFILKFPSQNDIQLFIRKKNLLLKPEEEKKQEEKQEEKKQDEKQQDEKQQDEKKQDEKKQDEKQQDEKQQDEKQQDEDNKSDTQDDN</sequence>
<evidence type="ECO:0000256" key="1">
    <source>
        <dbReference type="SAM" id="MobiDB-lite"/>
    </source>
</evidence>
<gene>
    <name evidence="2" type="ORF">M0811_04048</name>
</gene>
<accession>A0A9Q0RHE7</accession>
<evidence type="ECO:0000313" key="2">
    <source>
        <dbReference type="EMBL" id="KAJ5079738.1"/>
    </source>
</evidence>
<evidence type="ECO:0000313" key="3">
    <source>
        <dbReference type="Proteomes" id="UP001149090"/>
    </source>
</evidence>
<dbReference type="Proteomes" id="UP001149090">
    <property type="component" value="Unassembled WGS sequence"/>
</dbReference>
<feature type="region of interest" description="Disordered" evidence="1">
    <location>
        <begin position="329"/>
        <end position="390"/>
    </location>
</feature>
<proteinExistence type="predicted"/>
<name>A0A9Q0RHE7_ANAIG</name>
<dbReference type="AlphaFoldDB" id="A0A9Q0RHE7"/>
<protein>
    <submittedName>
        <fullName evidence="2">Enolase-phosphatase e1</fullName>
    </submittedName>
</protein>
<comment type="caution">
    <text evidence="2">The sequence shown here is derived from an EMBL/GenBank/DDBJ whole genome shotgun (WGS) entry which is preliminary data.</text>
</comment>
<keyword evidence="3" id="KW-1185">Reference proteome</keyword>
<dbReference type="EMBL" id="JAPDFW010000022">
    <property type="protein sequence ID" value="KAJ5079738.1"/>
    <property type="molecule type" value="Genomic_DNA"/>
</dbReference>
<organism evidence="2 3">
    <name type="scientific">Anaeramoeba ignava</name>
    <name type="common">Anaerobic marine amoeba</name>
    <dbReference type="NCBI Taxonomy" id="1746090"/>
    <lineage>
        <taxon>Eukaryota</taxon>
        <taxon>Metamonada</taxon>
        <taxon>Anaeramoebidae</taxon>
        <taxon>Anaeramoeba</taxon>
    </lineage>
</organism>
<reference evidence="2" key="1">
    <citation type="submission" date="2022-10" db="EMBL/GenBank/DDBJ databases">
        <title>Novel sulphate-reducing endosymbionts in the free-living metamonad Anaeramoeba.</title>
        <authorList>
            <person name="Jerlstrom-Hultqvist J."/>
            <person name="Cepicka I."/>
            <person name="Gallot-Lavallee L."/>
            <person name="Salas-Leiva D."/>
            <person name="Curtis B.A."/>
            <person name="Zahonova K."/>
            <person name="Pipaliya S."/>
            <person name="Dacks J."/>
            <person name="Roger A.J."/>
        </authorList>
    </citation>
    <scope>NUCLEOTIDE SEQUENCE</scope>
    <source>
        <strain evidence="2">BMAN</strain>
    </source>
</reference>